<evidence type="ECO:0000256" key="6">
    <source>
        <dbReference type="ARBA" id="ARBA00022842"/>
    </source>
</evidence>
<feature type="domain" description="Nudix hydrolase" evidence="14">
    <location>
        <begin position="102"/>
        <end position="255"/>
    </location>
</feature>
<dbReference type="InterPro" id="IPR020476">
    <property type="entry name" value="Nudix_hydrolase"/>
</dbReference>
<dbReference type="GO" id="GO:0035529">
    <property type="term" value="F:NADH pyrophosphatase activity"/>
    <property type="evidence" value="ECO:0007669"/>
    <property type="project" value="TreeGrafter"/>
</dbReference>
<sequence>MAKLYKIMATSETLQRVLVYIKQASESTASPASFTQSVLDALGSGSNDEMNVFTKLKENKLLISATQFCDLKKTVKLKRPSFCPIHNLCPDSVLQLPSAVRSRGIDVGAVTLLESSDGKLLLTRRASHLSIFPGVWVPPGGHVELGETLETAALRELKEETGLDVTVDNCVDNVMPVIALWESSFPTMLSMGLPKRHHMVVYLYARLKPPFSSTMLNSHLKMDPGEVAASVWIQRALVDAIVATSEFRAATAVDLSHIPRHINATALDDAGHPIDTKLETSVLLNRMTDATNDIERVSTGTKFCLDQWLQITN</sequence>
<dbReference type="Proteomes" id="UP001209878">
    <property type="component" value="Unassembled WGS sequence"/>
</dbReference>
<dbReference type="InterPro" id="IPR000086">
    <property type="entry name" value="NUDIX_hydrolase_dom"/>
</dbReference>
<comment type="cofactor">
    <cofactor evidence="2">
        <name>Mg(2+)</name>
        <dbReference type="ChEBI" id="CHEBI:18420"/>
    </cofactor>
</comment>
<comment type="similarity">
    <text evidence="3 13">Belongs to the Nudix hydrolase family.</text>
</comment>
<evidence type="ECO:0000256" key="7">
    <source>
        <dbReference type="ARBA" id="ARBA00023211"/>
    </source>
</evidence>
<comment type="function">
    <text evidence="10">Acts as a decapping enzyme capable of hydrolyzing monomethylated capped RNAs (in vitro). Hydrolyzes monomethylated capped RNA after alpha and beta phosphates to form N(7)-methyl-GDP. Shows low activity towards unmethylated capped RNA.</text>
</comment>
<dbReference type="PANTHER" id="PTHR42904:SF1">
    <property type="entry name" value="NUCLEOSIDE DIPHOSPHATE-LINKED MOIETY X MOTIF 17"/>
    <property type="match status" value="1"/>
</dbReference>
<dbReference type="InterPro" id="IPR015797">
    <property type="entry name" value="NUDIX_hydrolase-like_dom_sf"/>
</dbReference>
<evidence type="ECO:0000259" key="14">
    <source>
        <dbReference type="PROSITE" id="PS51462"/>
    </source>
</evidence>
<dbReference type="InterPro" id="IPR020084">
    <property type="entry name" value="NUDIX_hydrolase_CS"/>
</dbReference>
<evidence type="ECO:0000256" key="13">
    <source>
        <dbReference type="RuleBase" id="RU003476"/>
    </source>
</evidence>
<organism evidence="15 16">
    <name type="scientific">Ridgeia piscesae</name>
    <name type="common">Tubeworm</name>
    <dbReference type="NCBI Taxonomy" id="27915"/>
    <lineage>
        <taxon>Eukaryota</taxon>
        <taxon>Metazoa</taxon>
        <taxon>Spiralia</taxon>
        <taxon>Lophotrochozoa</taxon>
        <taxon>Annelida</taxon>
        <taxon>Polychaeta</taxon>
        <taxon>Sedentaria</taxon>
        <taxon>Canalipalpata</taxon>
        <taxon>Sabellida</taxon>
        <taxon>Siboglinidae</taxon>
        <taxon>Ridgeia</taxon>
    </lineage>
</organism>
<keyword evidence="5 13" id="KW-0378">Hydrolase</keyword>
<dbReference type="Pfam" id="PF00293">
    <property type="entry name" value="NUDIX"/>
    <property type="match status" value="1"/>
</dbReference>
<evidence type="ECO:0000313" key="15">
    <source>
        <dbReference type="EMBL" id="KAK2173617.1"/>
    </source>
</evidence>
<comment type="catalytic activity">
    <reaction evidence="9">
        <text>a 5'-end (N(7)-methyl 5'-triphosphoguanosine)-ribonucleoside in mRNA + H2O = N(7)-methyl-GDP + a 5'-end phospho-ribonucleoside in mRNA + 2 H(+)</text>
        <dbReference type="Rhea" id="RHEA:67484"/>
        <dbReference type="Rhea" id="RHEA-COMP:15692"/>
        <dbReference type="Rhea" id="RHEA-COMP:17167"/>
        <dbReference type="ChEBI" id="CHEBI:15377"/>
        <dbReference type="ChEBI" id="CHEBI:15378"/>
        <dbReference type="ChEBI" id="CHEBI:63714"/>
        <dbReference type="ChEBI" id="CHEBI:138282"/>
        <dbReference type="ChEBI" id="CHEBI:156461"/>
        <dbReference type="EC" id="3.6.1.62"/>
    </reaction>
</comment>
<dbReference type="GO" id="GO:0019677">
    <property type="term" value="P:NAD+ catabolic process"/>
    <property type="evidence" value="ECO:0007669"/>
    <property type="project" value="TreeGrafter"/>
</dbReference>
<dbReference type="AlphaFoldDB" id="A0AAD9NKG6"/>
<dbReference type="GO" id="GO:0046872">
    <property type="term" value="F:metal ion binding"/>
    <property type="evidence" value="ECO:0007669"/>
    <property type="project" value="UniProtKB-KW"/>
</dbReference>
<name>A0AAD9NKG6_RIDPI</name>
<reference evidence="15" key="1">
    <citation type="journal article" date="2023" name="Mol. Biol. Evol.">
        <title>Third-Generation Sequencing Reveals the Adaptive Role of the Epigenome in Three Deep-Sea Polychaetes.</title>
        <authorList>
            <person name="Perez M."/>
            <person name="Aroh O."/>
            <person name="Sun Y."/>
            <person name="Lan Y."/>
            <person name="Juniper S.K."/>
            <person name="Young C.R."/>
            <person name="Angers B."/>
            <person name="Qian P.Y."/>
        </authorList>
    </citation>
    <scope>NUCLEOTIDE SEQUENCE</scope>
    <source>
        <strain evidence="15">R07B-5</strain>
    </source>
</reference>
<keyword evidence="7" id="KW-0464">Manganese</keyword>
<evidence type="ECO:0000313" key="16">
    <source>
        <dbReference type="Proteomes" id="UP001209878"/>
    </source>
</evidence>
<evidence type="ECO:0000256" key="5">
    <source>
        <dbReference type="ARBA" id="ARBA00022801"/>
    </source>
</evidence>
<evidence type="ECO:0000256" key="1">
    <source>
        <dbReference type="ARBA" id="ARBA00001936"/>
    </source>
</evidence>
<dbReference type="PROSITE" id="PS51462">
    <property type="entry name" value="NUDIX"/>
    <property type="match status" value="1"/>
</dbReference>
<comment type="caution">
    <text evidence="15">The sequence shown here is derived from an EMBL/GenBank/DDBJ whole genome shotgun (WGS) entry which is preliminary data.</text>
</comment>
<accession>A0AAD9NKG6</accession>
<evidence type="ECO:0000256" key="8">
    <source>
        <dbReference type="ARBA" id="ARBA00026102"/>
    </source>
</evidence>
<dbReference type="GO" id="GO:0005829">
    <property type="term" value="C:cytosol"/>
    <property type="evidence" value="ECO:0007669"/>
    <property type="project" value="TreeGrafter"/>
</dbReference>
<keyword evidence="6" id="KW-0460">Magnesium</keyword>
<dbReference type="EC" id="3.6.1.62" evidence="8"/>
<evidence type="ECO:0000256" key="4">
    <source>
        <dbReference type="ARBA" id="ARBA00022723"/>
    </source>
</evidence>
<dbReference type="InterPro" id="IPR033716">
    <property type="entry name" value="Nudt17_dom"/>
</dbReference>
<dbReference type="InterPro" id="IPR050241">
    <property type="entry name" value="NAD-cap_RNA_hydrolase_NudC"/>
</dbReference>
<gene>
    <name evidence="15" type="ORF">NP493_863g01063</name>
</gene>
<dbReference type="CDD" id="cd04694">
    <property type="entry name" value="NUDIX_Nudt17"/>
    <property type="match status" value="1"/>
</dbReference>
<keyword evidence="16" id="KW-1185">Reference proteome</keyword>
<evidence type="ECO:0000256" key="12">
    <source>
        <dbReference type="ARBA" id="ARBA00093663"/>
    </source>
</evidence>
<dbReference type="GO" id="GO:0006742">
    <property type="term" value="P:NADP+ catabolic process"/>
    <property type="evidence" value="ECO:0007669"/>
    <property type="project" value="TreeGrafter"/>
</dbReference>
<dbReference type="SUPFAM" id="SSF55811">
    <property type="entry name" value="Nudix"/>
    <property type="match status" value="1"/>
</dbReference>
<dbReference type="GO" id="GO:0140933">
    <property type="term" value="F:5'-(N(7)-methylguanosine 5'-triphospho)-[mRNA] hydrolase activity"/>
    <property type="evidence" value="ECO:0007669"/>
    <property type="project" value="UniProtKB-EC"/>
</dbReference>
<keyword evidence="4" id="KW-0479">Metal-binding</keyword>
<evidence type="ECO:0000256" key="9">
    <source>
        <dbReference type="ARBA" id="ARBA00093205"/>
    </source>
</evidence>
<protein>
    <recommendedName>
        <fullName evidence="11">m7GpppN-mRNA hydrolase NUDT17</fullName>
        <ecNumber evidence="8">3.6.1.62</ecNumber>
    </recommendedName>
    <alternativeName>
        <fullName evidence="12">Nucleoside diphosphate-linked moiety X motif 17</fullName>
    </alternativeName>
</protein>
<dbReference type="PANTHER" id="PTHR42904">
    <property type="entry name" value="NUDIX HYDROLASE, NUDC SUBFAMILY"/>
    <property type="match status" value="1"/>
</dbReference>
<evidence type="ECO:0000256" key="3">
    <source>
        <dbReference type="ARBA" id="ARBA00005582"/>
    </source>
</evidence>
<dbReference type="Gene3D" id="3.90.79.10">
    <property type="entry name" value="Nucleoside Triphosphate Pyrophosphohydrolase"/>
    <property type="match status" value="1"/>
</dbReference>
<dbReference type="GO" id="GO:0005777">
    <property type="term" value="C:peroxisome"/>
    <property type="evidence" value="ECO:0007669"/>
    <property type="project" value="TreeGrafter"/>
</dbReference>
<dbReference type="PRINTS" id="PR00502">
    <property type="entry name" value="NUDIXFAMILY"/>
</dbReference>
<comment type="cofactor">
    <cofactor evidence="1">
        <name>Mn(2+)</name>
        <dbReference type="ChEBI" id="CHEBI:29035"/>
    </cofactor>
</comment>
<dbReference type="EMBL" id="JAODUO010000863">
    <property type="protein sequence ID" value="KAK2173617.1"/>
    <property type="molecule type" value="Genomic_DNA"/>
</dbReference>
<evidence type="ECO:0000256" key="10">
    <source>
        <dbReference type="ARBA" id="ARBA00093415"/>
    </source>
</evidence>
<evidence type="ECO:0000256" key="11">
    <source>
        <dbReference type="ARBA" id="ARBA00093621"/>
    </source>
</evidence>
<dbReference type="PROSITE" id="PS00893">
    <property type="entry name" value="NUDIX_BOX"/>
    <property type="match status" value="1"/>
</dbReference>
<proteinExistence type="inferred from homology"/>
<evidence type="ECO:0000256" key="2">
    <source>
        <dbReference type="ARBA" id="ARBA00001946"/>
    </source>
</evidence>